<organism evidence="2 3">
    <name type="scientific">Populus tomentosa</name>
    <name type="common">Chinese white poplar</name>
    <dbReference type="NCBI Taxonomy" id="118781"/>
    <lineage>
        <taxon>Eukaryota</taxon>
        <taxon>Viridiplantae</taxon>
        <taxon>Streptophyta</taxon>
        <taxon>Embryophyta</taxon>
        <taxon>Tracheophyta</taxon>
        <taxon>Spermatophyta</taxon>
        <taxon>Magnoliopsida</taxon>
        <taxon>eudicotyledons</taxon>
        <taxon>Gunneridae</taxon>
        <taxon>Pentapetalae</taxon>
        <taxon>rosids</taxon>
        <taxon>fabids</taxon>
        <taxon>Malpighiales</taxon>
        <taxon>Salicaceae</taxon>
        <taxon>Saliceae</taxon>
        <taxon>Populus</taxon>
    </lineage>
</organism>
<evidence type="ECO:0000256" key="1">
    <source>
        <dbReference type="SAM" id="MobiDB-lite"/>
    </source>
</evidence>
<dbReference type="EMBL" id="JAAWWB010001075">
    <property type="protein sequence ID" value="KAG6736305.1"/>
    <property type="molecule type" value="Genomic_DNA"/>
</dbReference>
<reference evidence="2" key="1">
    <citation type="journal article" date="2020" name="bioRxiv">
        <title>Hybrid origin of Populus tomentosa Carr. identified through genome sequencing and phylogenomic analysis.</title>
        <authorList>
            <person name="An X."/>
            <person name="Gao K."/>
            <person name="Chen Z."/>
            <person name="Li J."/>
            <person name="Yang X."/>
            <person name="Yang X."/>
            <person name="Zhou J."/>
            <person name="Guo T."/>
            <person name="Zhao T."/>
            <person name="Huang S."/>
            <person name="Miao D."/>
            <person name="Khan W.U."/>
            <person name="Rao P."/>
            <person name="Ye M."/>
            <person name="Lei B."/>
            <person name="Liao W."/>
            <person name="Wang J."/>
            <person name="Ji L."/>
            <person name="Li Y."/>
            <person name="Guo B."/>
            <person name="Mustafa N.S."/>
            <person name="Li S."/>
            <person name="Yun Q."/>
            <person name="Keller S.R."/>
            <person name="Mao J."/>
            <person name="Zhang R."/>
            <person name="Strauss S.H."/>
        </authorList>
    </citation>
    <scope>NUCLEOTIDE SEQUENCE</scope>
    <source>
        <strain evidence="2">GM15</strain>
        <tissue evidence="2">Leaf</tissue>
    </source>
</reference>
<feature type="region of interest" description="Disordered" evidence="1">
    <location>
        <begin position="83"/>
        <end position="111"/>
    </location>
</feature>
<protein>
    <submittedName>
        <fullName evidence="2">Uncharacterized protein</fullName>
    </submittedName>
</protein>
<gene>
    <name evidence="2" type="ORF">POTOM_060952</name>
</gene>
<proteinExistence type="predicted"/>
<feature type="compositionally biased region" description="Polar residues" evidence="1">
    <location>
        <begin position="83"/>
        <end position="100"/>
    </location>
</feature>
<dbReference type="AlphaFoldDB" id="A0A8X7XRD4"/>
<evidence type="ECO:0000313" key="2">
    <source>
        <dbReference type="EMBL" id="KAG6736305.1"/>
    </source>
</evidence>
<comment type="caution">
    <text evidence="2">The sequence shown here is derived from an EMBL/GenBank/DDBJ whole genome shotgun (WGS) entry which is preliminary data.</text>
</comment>
<dbReference type="Proteomes" id="UP000886885">
    <property type="component" value="Unassembled WGS sequence"/>
</dbReference>
<accession>A0A8X7XRD4</accession>
<dbReference type="OrthoDB" id="418242at2759"/>
<sequence>MQALQNMHEYLLDAESQMETDKNRNNAALHPVEGSNSVPVAAGAALETDHQELMMNLNDEYLAFFESCLGDGLQLSFIFMQSSGSVSPENPNQKLQSKTAGNLKGESEGGSLSQAYSWKPRFKEQICVFNCAKI</sequence>
<name>A0A8X7XRD4_POPTO</name>
<evidence type="ECO:0000313" key="3">
    <source>
        <dbReference type="Proteomes" id="UP000886885"/>
    </source>
</evidence>
<keyword evidence="3" id="KW-1185">Reference proteome</keyword>